<dbReference type="SUPFAM" id="SSF56645">
    <property type="entry name" value="Acyl-CoA dehydrogenase NM domain-like"/>
    <property type="match status" value="1"/>
</dbReference>
<evidence type="ECO:0000259" key="7">
    <source>
        <dbReference type="Pfam" id="PF02770"/>
    </source>
</evidence>
<dbReference type="InterPro" id="IPR009075">
    <property type="entry name" value="AcylCo_DH/oxidase_C"/>
</dbReference>
<dbReference type="SUPFAM" id="SSF47203">
    <property type="entry name" value="Acyl-CoA dehydrogenase C-terminal domain-like"/>
    <property type="match status" value="1"/>
</dbReference>
<dbReference type="GO" id="GO:0003995">
    <property type="term" value="F:acyl-CoA dehydrogenase activity"/>
    <property type="evidence" value="ECO:0007669"/>
    <property type="project" value="InterPro"/>
</dbReference>
<evidence type="ECO:0000256" key="1">
    <source>
        <dbReference type="ARBA" id="ARBA00001974"/>
    </source>
</evidence>
<evidence type="ECO:0000256" key="4">
    <source>
        <dbReference type="ARBA" id="ARBA00022827"/>
    </source>
</evidence>
<dbReference type="InterPro" id="IPR006089">
    <property type="entry name" value="Acyl-CoA_DH_CS"/>
</dbReference>
<organism evidence="9 10">
    <name type="scientific">Hypericibacter terrae</name>
    <dbReference type="NCBI Taxonomy" id="2602015"/>
    <lineage>
        <taxon>Bacteria</taxon>
        <taxon>Pseudomonadati</taxon>
        <taxon>Pseudomonadota</taxon>
        <taxon>Alphaproteobacteria</taxon>
        <taxon>Rhodospirillales</taxon>
        <taxon>Dongiaceae</taxon>
        <taxon>Hypericibacter</taxon>
    </lineage>
</organism>
<keyword evidence="10" id="KW-1185">Reference proteome</keyword>
<dbReference type="InterPro" id="IPR009100">
    <property type="entry name" value="AcylCoA_DH/oxidase_NM_dom_sf"/>
</dbReference>
<name>A0A5J6MQV8_9PROT</name>
<sequence>MESQAEARKRDLFRNDPNLQRLLRRSLGTAYARWEPGLAGFGAWVGDVVDRTASYTDRQAPPRLETYDAQGRIANRILRNPTWAATSREAYERGVIGLNYTPDPAPFEVTFAMGYLLSQADVSLHCPVTMTGAVAYVLDRHGPPALKARYREELTRMDGAALTGGTWATELHGGSDVGGTTTTARPEADHWRLNGLKWFVSNADGGLALATARPEGAPAGTKGLGLYLVPITLEDGTLNPMRFRRLKDKLGTKGLPTAEVDLTETWALEVAPPPEGFTLMMAALEFSRIHNAMASVGLQRRAFVEAFHYAAERKAFGDAIVHYPMVQDELIAILVTLEAGAALAFAAAHGFDIADRAHSGDVDEARVWLRLVTALAKYMTGEDSIRACSRAIEIIGGNGYTYDHVTPRLLRDAQVMTVWEGPANIQALEILRLVAGRHGGDKIFVARIEAMLAAASSPLAAFVTILRANLMDWQAALGLIRADPAEARRHARRLMALMADILAATLLLVEAEEGLKQGDHRKRRIAQLFIEARFQPPARRGILPQQDWVYREFEALAAGQPIAAAP</sequence>
<keyword evidence="3 5" id="KW-0285">Flavoprotein</keyword>
<keyword evidence="4 5" id="KW-0274">FAD</keyword>
<evidence type="ECO:0000313" key="10">
    <source>
        <dbReference type="Proteomes" id="UP000326202"/>
    </source>
</evidence>
<evidence type="ECO:0000313" key="9">
    <source>
        <dbReference type="EMBL" id="QEX20072.1"/>
    </source>
</evidence>
<dbReference type="Proteomes" id="UP000326202">
    <property type="component" value="Chromosome"/>
</dbReference>
<evidence type="ECO:0000259" key="8">
    <source>
        <dbReference type="Pfam" id="PF18158"/>
    </source>
</evidence>
<evidence type="ECO:0000256" key="3">
    <source>
        <dbReference type="ARBA" id="ARBA00022630"/>
    </source>
</evidence>
<proteinExistence type="inferred from homology"/>
<dbReference type="Gene3D" id="2.40.110.20">
    <property type="match status" value="1"/>
</dbReference>
<comment type="similarity">
    <text evidence="2 5">Belongs to the acyl-CoA dehydrogenase family.</text>
</comment>
<dbReference type="Pfam" id="PF18158">
    <property type="entry name" value="AidB_N"/>
    <property type="match status" value="1"/>
</dbReference>
<evidence type="ECO:0000256" key="2">
    <source>
        <dbReference type="ARBA" id="ARBA00009347"/>
    </source>
</evidence>
<dbReference type="PANTHER" id="PTHR42707">
    <property type="entry name" value="ACYL-COA DEHYDROGENASE"/>
    <property type="match status" value="1"/>
</dbReference>
<dbReference type="OrthoDB" id="9771038at2"/>
<dbReference type="PANTHER" id="PTHR42707:SF2">
    <property type="entry name" value="ACD11 DEHYDROGENASE"/>
    <property type="match status" value="1"/>
</dbReference>
<dbReference type="Gene3D" id="1.20.140.10">
    <property type="entry name" value="Butyryl-CoA Dehydrogenase, subunit A, domain 3"/>
    <property type="match status" value="1"/>
</dbReference>
<keyword evidence="5" id="KW-0560">Oxidoreductase</keyword>
<reference evidence="9 10" key="1">
    <citation type="submission" date="2019-08" db="EMBL/GenBank/DDBJ databases">
        <title>Hyperibacter terrae gen. nov., sp. nov. and Hyperibacter viscosus sp. nov., two new members in the family Rhodospirillaceae isolated from the rhizosphere of Hypericum perforatum.</title>
        <authorList>
            <person name="Noviana Z."/>
        </authorList>
    </citation>
    <scope>NUCLEOTIDE SEQUENCE [LARGE SCALE GENOMIC DNA]</scope>
    <source>
        <strain evidence="9 10">R5913</strain>
    </source>
</reference>
<dbReference type="AlphaFoldDB" id="A0A5J6MQV8"/>
<dbReference type="InterPro" id="IPR006091">
    <property type="entry name" value="Acyl-CoA_Oxase/DH_mid-dom"/>
</dbReference>
<protein>
    <submittedName>
        <fullName evidence="9">Acyl-CoA dehydrogenase</fullName>
    </submittedName>
</protein>
<feature type="domain" description="Adaptive response protein AidB N-terminal" evidence="8">
    <location>
        <begin position="6"/>
        <end position="155"/>
    </location>
</feature>
<dbReference type="InterPro" id="IPR041504">
    <property type="entry name" value="AidB_N"/>
</dbReference>
<dbReference type="Pfam" id="PF02770">
    <property type="entry name" value="Acyl-CoA_dh_M"/>
    <property type="match status" value="1"/>
</dbReference>
<feature type="domain" description="Acyl-CoA dehydrogenase/oxidase C-terminal" evidence="6">
    <location>
        <begin position="275"/>
        <end position="432"/>
    </location>
</feature>
<dbReference type="EMBL" id="CP042906">
    <property type="protein sequence ID" value="QEX20072.1"/>
    <property type="molecule type" value="Genomic_DNA"/>
</dbReference>
<dbReference type="KEGG" id="htq:FRZ44_53870"/>
<gene>
    <name evidence="9" type="ORF">FRZ44_53870</name>
</gene>
<evidence type="ECO:0000259" key="6">
    <source>
        <dbReference type="Pfam" id="PF00441"/>
    </source>
</evidence>
<dbReference type="InterPro" id="IPR036250">
    <property type="entry name" value="AcylCo_DH-like_C"/>
</dbReference>
<dbReference type="RefSeq" id="WP_151180071.1">
    <property type="nucleotide sequence ID" value="NZ_CP042906.1"/>
</dbReference>
<feature type="domain" description="Acyl-CoA oxidase/dehydrogenase middle" evidence="7">
    <location>
        <begin position="166"/>
        <end position="263"/>
    </location>
</feature>
<comment type="cofactor">
    <cofactor evidence="1 5">
        <name>FAD</name>
        <dbReference type="ChEBI" id="CHEBI:57692"/>
    </cofactor>
</comment>
<dbReference type="Pfam" id="PF00441">
    <property type="entry name" value="Acyl-CoA_dh_1"/>
    <property type="match status" value="1"/>
</dbReference>
<accession>A0A5J6MQV8</accession>
<dbReference type="InterPro" id="IPR052904">
    <property type="entry name" value="Acyl-CoA_dehydrogenase-like"/>
</dbReference>
<evidence type="ECO:0000256" key="5">
    <source>
        <dbReference type="RuleBase" id="RU362125"/>
    </source>
</evidence>
<dbReference type="PROSITE" id="PS00073">
    <property type="entry name" value="ACYL_COA_DH_2"/>
    <property type="match status" value="1"/>
</dbReference>